<evidence type="ECO:0000256" key="4">
    <source>
        <dbReference type="ARBA" id="ARBA00022723"/>
    </source>
</evidence>
<dbReference type="PANTHER" id="PTHR24305:SF232">
    <property type="entry name" value="P450, PUTATIVE (EUROFUNG)-RELATED"/>
    <property type="match status" value="1"/>
</dbReference>
<evidence type="ECO:0000313" key="7">
    <source>
        <dbReference type="EMBL" id="CEO56951.1"/>
    </source>
</evidence>
<evidence type="ECO:0008006" key="8">
    <source>
        <dbReference type="Google" id="ProtNLM"/>
    </source>
</evidence>
<dbReference type="Pfam" id="PF00067">
    <property type="entry name" value="p450"/>
    <property type="match status" value="2"/>
</dbReference>
<dbReference type="GO" id="GO:0016705">
    <property type="term" value="F:oxidoreductase activity, acting on paired donors, with incorporation or reduction of molecular oxygen"/>
    <property type="evidence" value="ECO:0007669"/>
    <property type="project" value="InterPro"/>
</dbReference>
<accession>A0A0B7KQ76</accession>
<evidence type="ECO:0000256" key="1">
    <source>
        <dbReference type="ARBA" id="ARBA00001971"/>
    </source>
</evidence>
<dbReference type="InterPro" id="IPR001128">
    <property type="entry name" value="Cyt_P450"/>
</dbReference>
<dbReference type="PANTHER" id="PTHR24305">
    <property type="entry name" value="CYTOCHROME P450"/>
    <property type="match status" value="1"/>
</dbReference>
<dbReference type="PRINTS" id="PR00385">
    <property type="entry name" value="P450"/>
</dbReference>
<keyword evidence="3 6" id="KW-0349">Heme</keyword>
<dbReference type="SUPFAM" id="SSF48264">
    <property type="entry name" value="Cytochrome P450"/>
    <property type="match status" value="1"/>
</dbReference>
<comment type="cofactor">
    <cofactor evidence="1 6">
        <name>heme</name>
        <dbReference type="ChEBI" id="CHEBI:30413"/>
    </cofactor>
</comment>
<evidence type="ECO:0000256" key="5">
    <source>
        <dbReference type="ARBA" id="ARBA00023004"/>
    </source>
</evidence>
<dbReference type="PRINTS" id="PR00463">
    <property type="entry name" value="EP450I"/>
</dbReference>
<protein>
    <recommendedName>
        <fullName evidence="8">Cytochrome P450</fullName>
    </recommendedName>
</protein>
<dbReference type="InterPro" id="IPR002401">
    <property type="entry name" value="Cyt_P450_E_grp-I"/>
</dbReference>
<dbReference type="AlphaFoldDB" id="A0A0B7KQ76"/>
<keyword evidence="4 6" id="KW-0479">Metal-binding</keyword>
<gene>
    <name evidence="7" type="ORF">BN869_000013009_1</name>
</gene>
<dbReference type="InterPro" id="IPR050121">
    <property type="entry name" value="Cytochrome_P450_monoxygenase"/>
</dbReference>
<name>A0A0B7KQ76_BIOOC</name>
<organism evidence="7">
    <name type="scientific">Bionectria ochroleuca</name>
    <name type="common">Gliocladium roseum</name>
    <dbReference type="NCBI Taxonomy" id="29856"/>
    <lineage>
        <taxon>Eukaryota</taxon>
        <taxon>Fungi</taxon>
        <taxon>Dikarya</taxon>
        <taxon>Ascomycota</taxon>
        <taxon>Pezizomycotina</taxon>
        <taxon>Sordariomycetes</taxon>
        <taxon>Hypocreomycetidae</taxon>
        <taxon>Hypocreales</taxon>
        <taxon>Bionectriaceae</taxon>
        <taxon>Clonostachys</taxon>
    </lineage>
</organism>
<keyword evidence="5 6" id="KW-0408">Iron</keyword>
<sequence>MAGYALMLAAVAIAVYAAYRLLLPKPIPGIPYNEAASRSILGDIPTMLSEGKEATLTWMISQASKRPGPLFQFFLNPFDKPFVLLTDYRESRDILLRRKEWDRSDWSIDILGGQLAKHHINMKTGTAWKAHRRLLQDLMSPSFLNEVAAPNIYHSAEGLVQLWKEKARVAEDRSFSTETDVYYAALDAVLDFGFGNSFPHRAIPHQQKLIGTMDTNNTASLSKDSEMVEFEKAPIHETLESMLLISDAIGAVADTGMVKLAWWWRNRQPAERKAHGIRDTLVKEQVFKAKDRLLRENGEANNKIKSAIDLMVNREKIFAEKDGRQPVFWSDDIRDEILGFVVAGHDTTSTTLLWAVKYLTDSPDAQKKLRDALRSTHSNSYAEGRPPTYREISSANCGYLEAFIEESLRLANTVPILERQCDKDTVILGHHLPKGTTLLLATNGPSITETGRQIDENLRSESSRLSAKERDLREWSSHNPSAFFPERWLEKNTDSDELSFNPQAGPTLPFGLGLRGCYGRKLAYLELRLMVTLLVWNFEFKPTPARLSGYEPVDGLTHKPRTSYVRLQSLEQ</sequence>
<dbReference type="GO" id="GO:0004497">
    <property type="term" value="F:monooxygenase activity"/>
    <property type="evidence" value="ECO:0007669"/>
    <property type="project" value="InterPro"/>
</dbReference>
<dbReference type="GO" id="GO:0005506">
    <property type="term" value="F:iron ion binding"/>
    <property type="evidence" value="ECO:0007669"/>
    <property type="project" value="InterPro"/>
</dbReference>
<reference evidence="7" key="1">
    <citation type="submission" date="2015-01" db="EMBL/GenBank/DDBJ databases">
        <authorList>
            <person name="Durling Mikael"/>
        </authorList>
    </citation>
    <scope>NUCLEOTIDE SEQUENCE</scope>
</reference>
<dbReference type="GO" id="GO:0020037">
    <property type="term" value="F:heme binding"/>
    <property type="evidence" value="ECO:0007669"/>
    <property type="project" value="InterPro"/>
</dbReference>
<proteinExistence type="inferred from homology"/>
<dbReference type="Gene3D" id="1.10.630.10">
    <property type="entry name" value="Cytochrome P450"/>
    <property type="match status" value="1"/>
</dbReference>
<dbReference type="InterPro" id="IPR036396">
    <property type="entry name" value="Cyt_P450_sf"/>
</dbReference>
<evidence type="ECO:0000256" key="6">
    <source>
        <dbReference type="PIRSR" id="PIRSR602401-1"/>
    </source>
</evidence>
<evidence type="ECO:0000256" key="3">
    <source>
        <dbReference type="ARBA" id="ARBA00022617"/>
    </source>
</evidence>
<evidence type="ECO:0000256" key="2">
    <source>
        <dbReference type="ARBA" id="ARBA00010617"/>
    </source>
</evidence>
<dbReference type="EMBL" id="CDPU01000079">
    <property type="protein sequence ID" value="CEO56951.1"/>
    <property type="molecule type" value="Genomic_DNA"/>
</dbReference>
<feature type="binding site" description="axial binding residue" evidence="6">
    <location>
        <position position="517"/>
    </location>
    <ligand>
        <name>heme</name>
        <dbReference type="ChEBI" id="CHEBI:30413"/>
    </ligand>
    <ligandPart>
        <name>Fe</name>
        <dbReference type="ChEBI" id="CHEBI:18248"/>
    </ligandPart>
</feature>
<comment type="similarity">
    <text evidence="2">Belongs to the cytochrome P450 family.</text>
</comment>